<evidence type="ECO:0000259" key="8">
    <source>
        <dbReference type="PROSITE" id="PS51352"/>
    </source>
</evidence>
<dbReference type="Gene3D" id="2.60.40.1250">
    <property type="entry name" value="Thiol:disulfide interchange protein DsbD, N-terminal domain"/>
    <property type="match status" value="1"/>
</dbReference>
<comment type="caution">
    <text evidence="9">The sequence shown here is derived from an EMBL/GenBank/DDBJ whole genome shotgun (WGS) entry which is preliminary data.</text>
</comment>
<sequence length="576" mass="64180">MKKILLLLILFIYSFSLELGNKVLEPEEAFKVKFIKNEDSLNIKLELGKDIYLYHDKLQINILKPQKIEITKELNIPKPVNYQEFIVQFDNLNLTIPYDFLKSKVDSKEFEIELKFQGCSKAGLCYAPMSQKQILMFDENIENKNTNLENLNETDTIANSLKEKNILLVLVTFFGFGLLLSLTPCVFPMIPILSSIIVGASKNQTMTASRGFFLSLVYVLSMSIAYTIAGVIAGIFGANLQVALQNPYVLVIFALIFVALAFSMFGYFEIRLPQAIQNRVNKTTDGKEKQGVVGIAIMGFLSALIVGPCVAPPLAGALVYIGQTGDAILGGLALFVMSLGMGVPLLLIGLGAGKFIPKPGGWMESITRIFGIVMLGVAIWLLDRVLDATIIIYLWALLLLGSAIYLKIYQHLLAQLITVVIFILGIVLFVGAISGATNPLNPLEKFTSSKMTQVSDEKLIFKKIKNIQELELAIKNSNKPVMLDFLASWCISCKELEEITFQDEEVINKLQEFTLLKADVTENNDEDKALQKKFGVVGPPALIFWDKDKNEIQASRIIGYKNPKDFLEIVNKNFQN</sequence>
<evidence type="ECO:0000256" key="3">
    <source>
        <dbReference type="ARBA" id="ARBA00022692"/>
    </source>
</evidence>
<feature type="transmembrane region" description="Helical" evidence="7">
    <location>
        <begin position="212"/>
        <end position="236"/>
    </location>
</feature>
<reference evidence="9 10" key="1">
    <citation type="submission" date="2014-01" db="EMBL/GenBank/DDBJ databases">
        <title>Development of a Comparative Genomic Fingerprinting Assay for High Resolution Genotyping of Arcobacter butzleri.</title>
        <authorList>
            <person name="Webb A.L."/>
            <person name="Inglis G.D."/>
            <person name="Kruczkiewicz P."/>
            <person name="Selinger L.B."/>
            <person name="Taboada E.N."/>
        </authorList>
    </citation>
    <scope>NUCLEOTIDE SEQUENCE [LARGE SCALE GENOMIC DNA]</scope>
    <source>
        <strain evidence="9 10">L351</strain>
    </source>
</reference>
<keyword evidence="6 7" id="KW-0472">Membrane</keyword>
<feature type="transmembrane region" description="Helical" evidence="7">
    <location>
        <begin position="388"/>
        <end position="406"/>
    </location>
</feature>
<keyword evidence="5 7" id="KW-1133">Transmembrane helix</keyword>
<dbReference type="AlphaFoldDB" id="A0A837J6Y0"/>
<evidence type="ECO:0000256" key="2">
    <source>
        <dbReference type="ARBA" id="ARBA00022475"/>
    </source>
</evidence>
<dbReference type="CDD" id="cd02953">
    <property type="entry name" value="DsbDgamma"/>
    <property type="match status" value="1"/>
</dbReference>
<protein>
    <submittedName>
        <fullName evidence="9">Thiol:disulfide interchange protein</fullName>
    </submittedName>
</protein>
<dbReference type="InterPro" id="IPR028250">
    <property type="entry name" value="DsbDN"/>
</dbReference>
<dbReference type="Pfam" id="PF11412">
    <property type="entry name" value="DsbD_N"/>
    <property type="match status" value="1"/>
</dbReference>
<dbReference type="SUPFAM" id="SSF74863">
    <property type="entry name" value="Thiol:disulfide interchange protein DsbD, N-terminal domain (DsbD-alpha)"/>
    <property type="match status" value="1"/>
</dbReference>
<dbReference type="GO" id="GO:0045454">
    <property type="term" value="P:cell redox homeostasis"/>
    <property type="evidence" value="ECO:0007669"/>
    <property type="project" value="TreeGrafter"/>
</dbReference>
<dbReference type="GO" id="GO:0015035">
    <property type="term" value="F:protein-disulfide reductase activity"/>
    <property type="evidence" value="ECO:0007669"/>
    <property type="project" value="TreeGrafter"/>
</dbReference>
<dbReference type="InterPro" id="IPR036249">
    <property type="entry name" value="Thioredoxin-like_sf"/>
</dbReference>
<evidence type="ECO:0000256" key="6">
    <source>
        <dbReference type="ARBA" id="ARBA00023136"/>
    </source>
</evidence>
<feature type="transmembrane region" description="Helical" evidence="7">
    <location>
        <begin position="167"/>
        <end position="200"/>
    </location>
</feature>
<dbReference type="InterPro" id="IPR012336">
    <property type="entry name" value="Thioredoxin-like_fold"/>
</dbReference>
<feature type="transmembrane region" description="Helical" evidence="7">
    <location>
        <begin position="413"/>
        <end position="433"/>
    </location>
</feature>
<comment type="subcellular location">
    <subcellularLocation>
        <location evidence="1">Cell membrane</location>
        <topology evidence="1">Multi-pass membrane protein</topology>
    </subcellularLocation>
</comment>
<gene>
    <name evidence="9" type="ORF">AF76_02355</name>
</gene>
<feature type="transmembrane region" description="Helical" evidence="7">
    <location>
        <begin position="365"/>
        <end position="382"/>
    </location>
</feature>
<proteinExistence type="predicted"/>
<dbReference type="InterPro" id="IPR003834">
    <property type="entry name" value="Cyt_c_assmbl_TM_dom"/>
</dbReference>
<dbReference type="Pfam" id="PF02683">
    <property type="entry name" value="DsbD_TM"/>
    <property type="match status" value="1"/>
</dbReference>
<dbReference type="PANTHER" id="PTHR32234">
    <property type="entry name" value="THIOL:DISULFIDE INTERCHANGE PROTEIN DSBD"/>
    <property type="match status" value="1"/>
</dbReference>
<dbReference type="EMBL" id="JAIS01000029">
    <property type="protein sequence ID" value="KLE02326.1"/>
    <property type="molecule type" value="Genomic_DNA"/>
</dbReference>
<name>A0A837J6Y0_9BACT</name>
<dbReference type="RefSeq" id="WP_046991203.1">
    <property type="nucleotide sequence ID" value="NZ_JAIS01000029.1"/>
</dbReference>
<evidence type="ECO:0000256" key="4">
    <source>
        <dbReference type="ARBA" id="ARBA00022748"/>
    </source>
</evidence>
<feature type="transmembrane region" description="Helical" evidence="7">
    <location>
        <begin position="291"/>
        <end position="321"/>
    </location>
</feature>
<evidence type="ECO:0000256" key="7">
    <source>
        <dbReference type="SAM" id="Phobius"/>
    </source>
</evidence>
<keyword evidence="3 7" id="KW-0812">Transmembrane</keyword>
<evidence type="ECO:0000313" key="9">
    <source>
        <dbReference type="EMBL" id="KLE02326.1"/>
    </source>
</evidence>
<organism evidence="9 10">
    <name type="scientific">Aliarcobacter butzleri L351</name>
    <dbReference type="NCBI Taxonomy" id="1447259"/>
    <lineage>
        <taxon>Bacteria</taxon>
        <taxon>Pseudomonadati</taxon>
        <taxon>Campylobacterota</taxon>
        <taxon>Epsilonproteobacteria</taxon>
        <taxon>Campylobacterales</taxon>
        <taxon>Arcobacteraceae</taxon>
        <taxon>Aliarcobacter</taxon>
    </lineage>
</organism>
<dbReference type="InterPro" id="IPR035671">
    <property type="entry name" value="DsbD_gamma"/>
</dbReference>
<evidence type="ECO:0000256" key="1">
    <source>
        <dbReference type="ARBA" id="ARBA00004651"/>
    </source>
</evidence>
<dbReference type="InterPro" id="IPR036929">
    <property type="entry name" value="DsbDN_sf"/>
</dbReference>
<feature type="transmembrane region" description="Helical" evidence="7">
    <location>
        <begin position="327"/>
        <end position="353"/>
    </location>
</feature>
<dbReference type="Gene3D" id="3.40.30.10">
    <property type="entry name" value="Glutaredoxin"/>
    <property type="match status" value="1"/>
</dbReference>
<evidence type="ECO:0000256" key="5">
    <source>
        <dbReference type="ARBA" id="ARBA00022989"/>
    </source>
</evidence>
<feature type="transmembrane region" description="Helical" evidence="7">
    <location>
        <begin position="248"/>
        <end position="270"/>
    </location>
</feature>
<dbReference type="GO" id="GO:0017004">
    <property type="term" value="P:cytochrome complex assembly"/>
    <property type="evidence" value="ECO:0007669"/>
    <property type="project" value="UniProtKB-KW"/>
</dbReference>
<dbReference type="SUPFAM" id="SSF52833">
    <property type="entry name" value="Thioredoxin-like"/>
    <property type="match status" value="1"/>
</dbReference>
<feature type="domain" description="Thioredoxin" evidence="8">
    <location>
        <begin position="440"/>
        <end position="575"/>
    </location>
</feature>
<dbReference type="Proteomes" id="UP000035526">
    <property type="component" value="Unassembled WGS sequence"/>
</dbReference>
<dbReference type="PROSITE" id="PS51352">
    <property type="entry name" value="THIOREDOXIN_2"/>
    <property type="match status" value="1"/>
</dbReference>
<evidence type="ECO:0000313" key="10">
    <source>
        <dbReference type="Proteomes" id="UP000035526"/>
    </source>
</evidence>
<keyword evidence="2" id="KW-1003">Cell membrane</keyword>
<dbReference type="NCBIfam" id="NF001419">
    <property type="entry name" value="PRK00293.1"/>
    <property type="match status" value="1"/>
</dbReference>
<dbReference type="Pfam" id="PF13098">
    <property type="entry name" value="Thioredoxin_2"/>
    <property type="match status" value="1"/>
</dbReference>
<accession>A0A837J6Y0</accession>
<dbReference type="GO" id="GO:0005886">
    <property type="term" value="C:plasma membrane"/>
    <property type="evidence" value="ECO:0007669"/>
    <property type="project" value="UniProtKB-SubCell"/>
</dbReference>
<dbReference type="InterPro" id="IPR013766">
    <property type="entry name" value="Thioredoxin_domain"/>
</dbReference>
<dbReference type="PANTHER" id="PTHR32234:SF0">
    <property type="entry name" value="THIOL:DISULFIDE INTERCHANGE PROTEIN DSBD"/>
    <property type="match status" value="1"/>
</dbReference>
<keyword evidence="4" id="KW-0201">Cytochrome c-type biogenesis</keyword>